<proteinExistence type="predicted"/>
<dbReference type="AlphaFoldDB" id="W9R602"/>
<feature type="compositionally biased region" description="Low complexity" evidence="1">
    <location>
        <begin position="28"/>
        <end position="41"/>
    </location>
</feature>
<dbReference type="Proteomes" id="UP000030645">
    <property type="component" value="Unassembled WGS sequence"/>
</dbReference>
<gene>
    <name evidence="3" type="ORF">L484_026337</name>
</gene>
<accession>W9R602</accession>
<evidence type="ECO:0000256" key="2">
    <source>
        <dbReference type="SAM" id="SignalP"/>
    </source>
</evidence>
<evidence type="ECO:0000313" key="3">
    <source>
        <dbReference type="EMBL" id="EXB58138.1"/>
    </source>
</evidence>
<keyword evidence="2" id="KW-0732">Signal</keyword>
<organism evidence="3 4">
    <name type="scientific">Morus notabilis</name>
    <dbReference type="NCBI Taxonomy" id="981085"/>
    <lineage>
        <taxon>Eukaryota</taxon>
        <taxon>Viridiplantae</taxon>
        <taxon>Streptophyta</taxon>
        <taxon>Embryophyta</taxon>
        <taxon>Tracheophyta</taxon>
        <taxon>Spermatophyta</taxon>
        <taxon>Magnoliopsida</taxon>
        <taxon>eudicotyledons</taxon>
        <taxon>Gunneridae</taxon>
        <taxon>Pentapetalae</taxon>
        <taxon>rosids</taxon>
        <taxon>fabids</taxon>
        <taxon>Rosales</taxon>
        <taxon>Moraceae</taxon>
        <taxon>Moreae</taxon>
        <taxon>Morus</taxon>
    </lineage>
</organism>
<evidence type="ECO:0000313" key="4">
    <source>
        <dbReference type="Proteomes" id="UP000030645"/>
    </source>
</evidence>
<evidence type="ECO:0000256" key="1">
    <source>
        <dbReference type="SAM" id="MobiDB-lite"/>
    </source>
</evidence>
<name>W9R602_9ROSA</name>
<dbReference type="EMBL" id="KE344356">
    <property type="protein sequence ID" value="EXB58138.1"/>
    <property type="molecule type" value="Genomic_DNA"/>
</dbReference>
<reference evidence="4" key="1">
    <citation type="submission" date="2013-01" db="EMBL/GenBank/DDBJ databases">
        <title>Draft Genome Sequence of a Mulberry Tree, Morus notabilis C.K. Schneid.</title>
        <authorList>
            <person name="He N."/>
            <person name="Zhao S."/>
        </authorList>
    </citation>
    <scope>NUCLEOTIDE SEQUENCE</scope>
</reference>
<keyword evidence="4" id="KW-1185">Reference proteome</keyword>
<protein>
    <submittedName>
        <fullName evidence="3">Uncharacterized protein</fullName>
    </submittedName>
</protein>
<feature type="signal peptide" evidence="2">
    <location>
        <begin position="1"/>
        <end position="19"/>
    </location>
</feature>
<feature type="region of interest" description="Disordered" evidence="1">
    <location>
        <begin position="22"/>
        <end position="52"/>
    </location>
</feature>
<feature type="compositionally biased region" description="Polar residues" evidence="1">
    <location>
        <begin position="42"/>
        <end position="52"/>
    </location>
</feature>
<sequence length="174" mass="19586">MPPLERLLLLLLSLNFISKSPVADDGRQQQQQQQQQQKQQQPSTTNDLLPLLSSPTNSYISSSDLDTEAPVQRCREASILTSAAQSSTVTGSRNCREAKTKKEVAVVAERRRRWWGLCRNDGDTELASLGEFLEVKRRFGDGAFFKAATEFERAVIGEQSCEWQIYVGEFKCRG</sequence>
<feature type="chain" id="PRO_5004928355" evidence="2">
    <location>
        <begin position="20"/>
        <end position="174"/>
    </location>
</feature>